<dbReference type="Gene3D" id="1.20.5.4130">
    <property type="match status" value="1"/>
</dbReference>
<dbReference type="GO" id="GO:0006952">
    <property type="term" value="P:defense response"/>
    <property type="evidence" value="ECO:0007669"/>
    <property type="project" value="UniProtKB-KW"/>
</dbReference>
<dbReference type="GO" id="GO:0000166">
    <property type="term" value="F:nucleotide binding"/>
    <property type="evidence" value="ECO:0007669"/>
    <property type="project" value="UniProtKB-KW"/>
</dbReference>
<reference evidence="5 6" key="1">
    <citation type="journal article" date="2017" name="Front. Genet.">
        <title>Draft sequencing of the heterozygous diploid genome of Satsuma (Citrus unshiu Marc.) using a hybrid assembly approach.</title>
        <authorList>
            <person name="Shimizu T."/>
            <person name="Tanizawa Y."/>
            <person name="Mochizuki T."/>
            <person name="Nagasaki H."/>
            <person name="Yoshioka T."/>
            <person name="Toyoda A."/>
            <person name="Fujiyama A."/>
            <person name="Kaminuma E."/>
            <person name="Nakamura Y."/>
        </authorList>
    </citation>
    <scope>NUCLEOTIDE SEQUENCE [LARGE SCALE GENOMIC DNA]</scope>
    <source>
        <strain evidence="6">cv. Miyagawa wase</strain>
    </source>
</reference>
<evidence type="ECO:0000313" key="5">
    <source>
        <dbReference type="EMBL" id="GAY56919.1"/>
    </source>
</evidence>
<name>A0A2H5PX10_CITUN</name>
<keyword evidence="6" id="KW-1185">Reference proteome</keyword>
<dbReference type="AlphaFoldDB" id="A0A2H5PX10"/>
<sequence length="74" mass="8479">MVAVGEILLNALFQVLFDRLASPDLFSFVRQLGGGVDSELKKWEKKLRMIQAVLRDAEEKQLTDEAVKMWLDDL</sequence>
<keyword evidence="2" id="KW-0547">Nucleotide-binding</keyword>
<comment type="caution">
    <text evidence="5">The sequence shown here is derived from an EMBL/GenBank/DDBJ whole genome shotgun (WGS) entry which is preliminary data.</text>
</comment>
<proteinExistence type="predicted"/>
<accession>A0A2H5PX10</accession>
<keyword evidence="1" id="KW-0677">Repeat</keyword>
<feature type="domain" description="Disease resistance N-terminal" evidence="4">
    <location>
        <begin position="9"/>
        <end position="74"/>
    </location>
</feature>
<gene>
    <name evidence="5" type="ORF">CUMW_175590</name>
</gene>
<keyword evidence="3" id="KW-0611">Plant defense</keyword>
<evidence type="ECO:0000256" key="3">
    <source>
        <dbReference type="ARBA" id="ARBA00022821"/>
    </source>
</evidence>
<dbReference type="EMBL" id="BDQV01000149">
    <property type="protein sequence ID" value="GAY56919.1"/>
    <property type="molecule type" value="Genomic_DNA"/>
</dbReference>
<dbReference type="Proteomes" id="UP000236630">
    <property type="component" value="Unassembled WGS sequence"/>
</dbReference>
<organism evidence="5 6">
    <name type="scientific">Citrus unshiu</name>
    <name type="common">Satsuma mandarin</name>
    <name type="synonym">Citrus nobilis var. unshiu</name>
    <dbReference type="NCBI Taxonomy" id="55188"/>
    <lineage>
        <taxon>Eukaryota</taxon>
        <taxon>Viridiplantae</taxon>
        <taxon>Streptophyta</taxon>
        <taxon>Embryophyta</taxon>
        <taxon>Tracheophyta</taxon>
        <taxon>Spermatophyta</taxon>
        <taxon>Magnoliopsida</taxon>
        <taxon>eudicotyledons</taxon>
        <taxon>Gunneridae</taxon>
        <taxon>Pentapetalae</taxon>
        <taxon>rosids</taxon>
        <taxon>malvids</taxon>
        <taxon>Sapindales</taxon>
        <taxon>Rutaceae</taxon>
        <taxon>Aurantioideae</taxon>
        <taxon>Citrus</taxon>
    </lineage>
</organism>
<evidence type="ECO:0000259" key="4">
    <source>
        <dbReference type="Pfam" id="PF18052"/>
    </source>
</evidence>
<protein>
    <recommendedName>
        <fullName evidence="4">Disease resistance N-terminal domain-containing protein</fullName>
    </recommendedName>
</protein>
<evidence type="ECO:0000256" key="2">
    <source>
        <dbReference type="ARBA" id="ARBA00022741"/>
    </source>
</evidence>
<evidence type="ECO:0000256" key="1">
    <source>
        <dbReference type="ARBA" id="ARBA00022737"/>
    </source>
</evidence>
<dbReference type="InterPro" id="IPR041118">
    <property type="entry name" value="Rx_N"/>
</dbReference>
<dbReference type="Pfam" id="PF18052">
    <property type="entry name" value="Rx_N"/>
    <property type="match status" value="1"/>
</dbReference>
<evidence type="ECO:0000313" key="6">
    <source>
        <dbReference type="Proteomes" id="UP000236630"/>
    </source>
</evidence>